<dbReference type="InterPro" id="IPR000792">
    <property type="entry name" value="Tscrpt_reg_LuxR_C"/>
</dbReference>
<accession>A0A5B8S412</accession>
<keyword evidence="7" id="KW-1185">Reference proteome</keyword>
<sequence length="153" mass="16854">MRMSDQDCPAPPLVELTAKQKEAVRLLVDCHSNKEIARLLNISPSTVEQRLATVRRKYGLLSRREVQRYFRQSDLAKLEDVFIQTSEAQVALPDTGTGEIGPKTSEPETLAMGQAPSRVWVPVLSISLGFLLGLATTVLASLFGVVLADHIIR</sequence>
<evidence type="ECO:0000259" key="5">
    <source>
        <dbReference type="PROSITE" id="PS50043"/>
    </source>
</evidence>
<dbReference type="SUPFAM" id="SSF46894">
    <property type="entry name" value="C-terminal effector domain of the bipartite response regulators"/>
    <property type="match status" value="1"/>
</dbReference>
<dbReference type="Gene3D" id="1.10.10.10">
    <property type="entry name" value="Winged helix-like DNA-binding domain superfamily/Winged helix DNA-binding domain"/>
    <property type="match status" value="1"/>
</dbReference>
<gene>
    <name evidence="6" type="ORF">FRF71_08735</name>
</gene>
<reference evidence="6 7" key="1">
    <citation type="journal article" date="2013" name="J. Microbiol. Biotechnol.">
        <title>Novosphingobium ginsenosidimutans sp. nov., with the ability to convert ginsenoside.</title>
        <authorList>
            <person name="Kim J.K."/>
            <person name="He D."/>
            <person name="Liu Q.M."/>
            <person name="Park H.Y."/>
            <person name="Jung M.S."/>
            <person name="Yoon M.H."/>
            <person name="Kim S.C."/>
            <person name="Im W.T."/>
        </authorList>
    </citation>
    <scope>NUCLEOTIDE SEQUENCE [LARGE SCALE GENOMIC DNA]</scope>
    <source>
        <strain evidence="6 7">FW-6</strain>
    </source>
</reference>
<dbReference type="PROSITE" id="PS50043">
    <property type="entry name" value="HTH_LUXR_2"/>
    <property type="match status" value="1"/>
</dbReference>
<protein>
    <submittedName>
        <fullName evidence="6">Helix-turn-helix transcriptional regulator</fullName>
    </submittedName>
</protein>
<evidence type="ECO:0000256" key="3">
    <source>
        <dbReference type="ARBA" id="ARBA00023163"/>
    </source>
</evidence>
<organism evidence="6 7">
    <name type="scientific">Novosphingobium ginsenosidimutans</name>
    <dbReference type="NCBI Taxonomy" id="1176536"/>
    <lineage>
        <taxon>Bacteria</taxon>
        <taxon>Pseudomonadati</taxon>
        <taxon>Pseudomonadota</taxon>
        <taxon>Alphaproteobacteria</taxon>
        <taxon>Sphingomonadales</taxon>
        <taxon>Sphingomonadaceae</taxon>
        <taxon>Novosphingobium</taxon>
    </lineage>
</organism>
<dbReference type="KEGG" id="ngf:FRF71_08735"/>
<keyword evidence="3" id="KW-0804">Transcription</keyword>
<dbReference type="PANTHER" id="PTHR44688:SF16">
    <property type="entry name" value="DNA-BINDING TRANSCRIPTIONAL ACTIVATOR DEVR_DOSR"/>
    <property type="match status" value="1"/>
</dbReference>
<dbReference type="OrthoDB" id="7501479at2"/>
<dbReference type="InterPro" id="IPR013249">
    <property type="entry name" value="RNA_pol_sigma70_r4_t2"/>
</dbReference>
<keyword evidence="2" id="KW-0238">DNA-binding</keyword>
<evidence type="ECO:0000313" key="6">
    <source>
        <dbReference type="EMBL" id="QEA16211.1"/>
    </source>
</evidence>
<dbReference type="AlphaFoldDB" id="A0A5B8S412"/>
<feature type="transmembrane region" description="Helical" evidence="4">
    <location>
        <begin position="119"/>
        <end position="148"/>
    </location>
</feature>
<keyword evidence="4" id="KW-1133">Transmembrane helix</keyword>
<keyword evidence="1" id="KW-0805">Transcription regulation</keyword>
<dbReference type="GO" id="GO:0003677">
    <property type="term" value="F:DNA binding"/>
    <property type="evidence" value="ECO:0007669"/>
    <property type="project" value="UniProtKB-KW"/>
</dbReference>
<dbReference type="GO" id="GO:0016987">
    <property type="term" value="F:sigma factor activity"/>
    <property type="evidence" value="ECO:0007669"/>
    <property type="project" value="InterPro"/>
</dbReference>
<dbReference type="InterPro" id="IPR016032">
    <property type="entry name" value="Sig_transdc_resp-reg_C-effctor"/>
</dbReference>
<name>A0A5B8S412_9SPHN</name>
<keyword evidence="4" id="KW-0472">Membrane</keyword>
<dbReference type="SMART" id="SM00421">
    <property type="entry name" value="HTH_LUXR"/>
    <property type="match status" value="1"/>
</dbReference>
<dbReference type="Proteomes" id="UP000321172">
    <property type="component" value="Chromosome"/>
</dbReference>
<dbReference type="EMBL" id="CP042345">
    <property type="protein sequence ID" value="QEA16211.1"/>
    <property type="molecule type" value="Genomic_DNA"/>
</dbReference>
<dbReference type="PANTHER" id="PTHR44688">
    <property type="entry name" value="DNA-BINDING TRANSCRIPTIONAL ACTIVATOR DEVR_DOSR"/>
    <property type="match status" value="1"/>
</dbReference>
<evidence type="ECO:0000256" key="4">
    <source>
        <dbReference type="SAM" id="Phobius"/>
    </source>
</evidence>
<feature type="domain" description="HTH luxR-type" evidence="5">
    <location>
        <begin position="9"/>
        <end position="74"/>
    </location>
</feature>
<dbReference type="GO" id="GO:0006352">
    <property type="term" value="P:DNA-templated transcription initiation"/>
    <property type="evidence" value="ECO:0007669"/>
    <property type="project" value="InterPro"/>
</dbReference>
<evidence type="ECO:0000313" key="7">
    <source>
        <dbReference type="Proteomes" id="UP000321172"/>
    </source>
</evidence>
<evidence type="ECO:0000256" key="2">
    <source>
        <dbReference type="ARBA" id="ARBA00023125"/>
    </source>
</evidence>
<dbReference type="InterPro" id="IPR036388">
    <property type="entry name" value="WH-like_DNA-bd_sf"/>
</dbReference>
<keyword evidence="4" id="KW-0812">Transmembrane</keyword>
<proteinExistence type="predicted"/>
<evidence type="ECO:0000256" key="1">
    <source>
        <dbReference type="ARBA" id="ARBA00023015"/>
    </source>
</evidence>
<dbReference type="Pfam" id="PF08281">
    <property type="entry name" value="Sigma70_r4_2"/>
    <property type="match status" value="1"/>
</dbReference>